<evidence type="ECO:0000313" key="2">
    <source>
        <dbReference type="Proteomes" id="UP000663193"/>
    </source>
</evidence>
<dbReference type="VEuPathDB" id="FungiDB:JI435_418650"/>
<name>A0A7U2FEK8_PHANO</name>
<organism evidence="1 2">
    <name type="scientific">Phaeosphaeria nodorum (strain SN15 / ATCC MYA-4574 / FGSC 10173)</name>
    <name type="common">Glume blotch fungus</name>
    <name type="synonym">Parastagonospora nodorum</name>
    <dbReference type="NCBI Taxonomy" id="321614"/>
    <lineage>
        <taxon>Eukaryota</taxon>
        <taxon>Fungi</taxon>
        <taxon>Dikarya</taxon>
        <taxon>Ascomycota</taxon>
        <taxon>Pezizomycotina</taxon>
        <taxon>Dothideomycetes</taxon>
        <taxon>Pleosporomycetidae</taxon>
        <taxon>Pleosporales</taxon>
        <taxon>Pleosporineae</taxon>
        <taxon>Phaeosphaeriaceae</taxon>
        <taxon>Parastagonospora</taxon>
    </lineage>
</organism>
<dbReference type="Proteomes" id="UP000663193">
    <property type="component" value="Chromosome 14"/>
</dbReference>
<dbReference type="EMBL" id="CP069036">
    <property type="protein sequence ID" value="QRD02784.1"/>
    <property type="molecule type" value="Genomic_DNA"/>
</dbReference>
<gene>
    <name evidence="1" type="ORF">JI435_418650</name>
</gene>
<dbReference type="AlphaFoldDB" id="A0A7U2FEK8"/>
<proteinExistence type="predicted"/>
<keyword evidence="2" id="KW-1185">Reference proteome</keyword>
<accession>A0A7U2FEK8</accession>
<evidence type="ECO:0000313" key="1">
    <source>
        <dbReference type="EMBL" id="QRD02784.1"/>
    </source>
</evidence>
<protein>
    <submittedName>
        <fullName evidence="1">Uncharacterized protein</fullName>
    </submittedName>
</protein>
<reference evidence="2" key="1">
    <citation type="journal article" date="2021" name="BMC Genomics">
        <title>Chromosome-level genome assembly and manually-curated proteome of model necrotroph Parastagonospora nodorum Sn15 reveals a genome-wide trove of candidate effector homologs, and redundancy of virulence-related functions within an accessory chromosome.</title>
        <authorList>
            <person name="Bertazzoni S."/>
            <person name="Jones D.A.B."/>
            <person name="Phan H.T."/>
            <person name="Tan K.-C."/>
            <person name="Hane J.K."/>
        </authorList>
    </citation>
    <scope>NUCLEOTIDE SEQUENCE [LARGE SCALE GENOMIC DNA]</scope>
    <source>
        <strain evidence="2">SN15 / ATCC MYA-4574 / FGSC 10173)</strain>
    </source>
</reference>
<sequence length="52" mass="5999">MLPRQYAVLTAHRKRHSLRLLVRVKILDEWCSNRCASAIPPASAFVPRFIPL</sequence>